<feature type="non-terminal residue" evidence="5">
    <location>
        <position position="557"/>
    </location>
</feature>
<dbReference type="Pfam" id="PF04851">
    <property type="entry name" value="ResIII"/>
    <property type="match status" value="1"/>
</dbReference>
<dbReference type="InterPro" id="IPR027417">
    <property type="entry name" value="P-loop_NTPase"/>
</dbReference>
<feature type="domain" description="Helicase ATP-binding" evidence="3">
    <location>
        <begin position="46"/>
        <end position="209"/>
    </location>
</feature>
<reference evidence="5" key="1">
    <citation type="submission" date="2022-07" db="EMBL/GenBank/DDBJ databases">
        <title>Phylogenomic reconstructions and comparative analyses of Kickxellomycotina fungi.</title>
        <authorList>
            <person name="Reynolds N.K."/>
            <person name="Stajich J.E."/>
            <person name="Barry K."/>
            <person name="Grigoriev I.V."/>
            <person name="Crous P."/>
            <person name="Smith M.E."/>
        </authorList>
    </citation>
    <scope>NUCLEOTIDE SEQUENCE</scope>
    <source>
        <strain evidence="5">NBRC 32514</strain>
    </source>
</reference>
<keyword evidence="1 5" id="KW-0378">Hydrolase</keyword>
<name>A0A9W8CPZ1_9FUNG</name>
<feature type="region of interest" description="Disordered" evidence="2">
    <location>
        <begin position="451"/>
        <end position="473"/>
    </location>
</feature>
<evidence type="ECO:0000313" key="5">
    <source>
        <dbReference type="EMBL" id="KAJ1719593.1"/>
    </source>
</evidence>
<dbReference type="SUPFAM" id="SSF52540">
    <property type="entry name" value="P-loop containing nucleoside triphosphate hydrolases"/>
    <property type="match status" value="1"/>
</dbReference>
<keyword evidence="1 5" id="KW-0067">ATP-binding</keyword>
<dbReference type="GO" id="GO:0000403">
    <property type="term" value="F:Y-form DNA binding"/>
    <property type="evidence" value="ECO:0007669"/>
    <property type="project" value="TreeGrafter"/>
</dbReference>
<evidence type="ECO:0000256" key="2">
    <source>
        <dbReference type="SAM" id="MobiDB-lite"/>
    </source>
</evidence>
<dbReference type="GO" id="GO:0005524">
    <property type="term" value="F:ATP binding"/>
    <property type="evidence" value="ECO:0007669"/>
    <property type="project" value="InterPro"/>
</dbReference>
<dbReference type="InterPro" id="IPR050742">
    <property type="entry name" value="Helicase_Restrict-Modif_Enz"/>
</dbReference>
<feature type="domain" description="Helicase C-terminal" evidence="4">
    <location>
        <begin position="262"/>
        <end position="412"/>
    </location>
</feature>
<evidence type="ECO:0000259" key="3">
    <source>
        <dbReference type="PROSITE" id="PS51192"/>
    </source>
</evidence>
<organism evidence="5 6">
    <name type="scientific">Coemansia erecta</name>
    <dbReference type="NCBI Taxonomy" id="147472"/>
    <lineage>
        <taxon>Eukaryota</taxon>
        <taxon>Fungi</taxon>
        <taxon>Fungi incertae sedis</taxon>
        <taxon>Zoopagomycota</taxon>
        <taxon>Kickxellomycotina</taxon>
        <taxon>Kickxellomycetes</taxon>
        <taxon>Kickxellales</taxon>
        <taxon>Kickxellaceae</taxon>
        <taxon>Coemansia</taxon>
    </lineage>
</organism>
<dbReference type="Proteomes" id="UP001149813">
    <property type="component" value="Unassembled WGS sequence"/>
</dbReference>
<proteinExistence type="predicted"/>
<evidence type="ECO:0000313" key="6">
    <source>
        <dbReference type="Proteomes" id="UP001149813"/>
    </source>
</evidence>
<keyword evidence="6" id="KW-1185">Reference proteome</keyword>
<dbReference type="OrthoDB" id="16911at2759"/>
<evidence type="ECO:0000259" key="4">
    <source>
        <dbReference type="PROSITE" id="PS51194"/>
    </source>
</evidence>
<dbReference type="GO" id="GO:0070125">
    <property type="term" value="P:mitochondrial translational elongation"/>
    <property type="evidence" value="ECO:0007669"/>
    <property type="project" value="TreeGrafter"/>
</dbReference>
<keyword evidence="1 5" id="KW-0347">Helicase</keyword>
<dbReference type="SMART" id="SM00487">
    <property type="entry name" value="DEXDc"/>
    <property type="match status" value="1"/>
</dbReference>
<dbReference type="PANTHER" id="PTHR47396:SF1">
    <property type="entry name" value="ATP-DEPENDENT HELICASE IRC3-RELATED"/>
    <property type="match status" value="1"/>
</dbReference>
<dbReference type="InterPro" id="IPR014001">
    <property type="entry name" value="Helicase_ATP-bd"/>
</dbReference>
<dbReference type="EMBL" id="JANBOJ010000370">
    <property type="protein sequence ID" value="KAJ1719593.1"/>
    <property type="molecule type" value="Genomic_DNA"/>
</dbReference>
<dbReference type="PROSITE" id="PS51192">
    <property type="entry name" value="HELICASE_ATP_BIND_1"/>
    <property type="match status" value="1"/>
</dbReference>
<dbReference type="GO" id="GO:0005759">
    <property type="term" value="C:mitochondrial matrix"/>
    <property type="evidence" value="ECO:0007669"/>
    <property type="project" value="TreeGrafter"/>
</dbReference>
<dbReference type="GO" id="GO:0016787">
    <property type="term" value="F:hydrolase activity"/>
    <property type="evidence" value="ECO:0007669"/>
    <property type="project" value="InterPro"/>
</dbReference>
<dbReference type="PROSITE" id="PS51194">
    <property type="entry name" value="HELICASE_CTER"/>
    <property type="match status" value="1"/>
</dbReference>
<sequence>MRLALRTILSRARTIAPSQQQQQQQQPRRVHTLRPYQSECIEQTLAALARNVRRQAVSLPVGSGKTVVFANLLQRVPAPAPAMTKTLVLAHRTELIAQAAGQIQRAAPHLHVAIDQGRLRAPLATADVVVASVATLGRQGSRRLAAYEPQRFKCLIIDEAHHAAAPVYQRILDHFTRANPALLVWGCSATLQRHDGLGLHRAFDELVYARGFVQMIRDGWLCRLRAVSVRTSESLRHVRSRLGDFAADQLARAVNCPERNALVAQAYEKLAADRTCTLAFAVDVAHARALERLFAARLGPAQVGCVLGETPAVERARVLAGLASGTVRLVVSCGVLTEGTDIPSVDCVLLARPTRSAGLFQQMVGRGMRRAAGKRDCLVVDFVDALDGPLPQVTVPSLLGLDPAVLLPRDTDVLDRRALARLADEQRAVQPMSREDALALLAARRLQAFAREQSGQDQEQEQDQDQAPDPTPDLLDRVLVRAREHLDPLRLFAQPPATAAALESQSSGSQHVRRLSPFAWVCVSPTRYLLSTRTTVFFVTYHVDTGLWRGSMMHQGA</sequence>
<dbReference type="Gene3D" id="3.40.50.300">
    <property type="entry name" value="P-loop containing nucleotide triphosphate hydrolases"/>
    <property type="match status" value="2"/>
</dbReference>
<dbReference type="PANTHER" id="PTHR47396">
    <property type="entry name" value="TYPE I RESTRICTION ENZYME ECOKI R PROTEIN"/>
    <property type="match status" value="1"/>
</dbReference>
<dbReference type="GO" id="GO:0061749">
    <property type="term" value="F:forked DNA-dependent helicase activity"/>
    <property type="evidence" value="ECO:0007669"/>
    <property type="project" value="TreeGrafter"/>
</dbReference>
<comment type="caution">
    <text evidence="5">The sequence shown here is derived from an EMBL/GenBank/DDBJ whole genome shotgun (WGS) entry which is preliminary data.</text>
</comment>
<dbReference type="GO" id="GO:0036121">
    <property type="term" value="F:double-stranded DNA helicase activity"/>
    <property type="evidence" value="ECO:0007669"/>
    <property type="project" value="TreeGrafter"/>
</dbReference>
<dbReference type="AlphaFoldDB" id="A0A9W8CPZ1"/>
<evidence type="ECO:0000256" key="1">
    <source>
        <dbReference type="ARBA" id="ARBA00022806"/>
    </source>
</evidence>
<dbReference type="GO" id="GO:0032042">
    <property type="term" value="P:mitochondrial DNA metabolic process"/>
    <property type="evidence" value="ECO:0007669"/>
    <property type="project" value="TreeGrafter"/>
</dbReference>
<accession>A0A9W8CPZ1</accession>
<keyword evidence="1 5" id="KW-0547">Nucleotide-binding</keyword>
<protein>
    <submittedName>
        <fullName evidence="5">DEAD DEAH box helicase</fullName>
    </submittedName>
</protein>
<dbReference type="InterPro" id="IPR006935">
    <property type="entry name" value="Helicase/UvrB_N"/>
</dbReference>
<dbReference type="InterPro" id="IPR001650">
    <property type="entry name" value="Helicase_C-like"/>
</dbReference>
<dbReference type="SMART" id="SM00490">
    <property type="entry name" value="HELICc"/>
    <property type="match status" value="1"/>
</dbReference>
<dbReference type="Pfam" id="PF00271">
    <property type="entry name" value="Helicase_C"/>
    <property type="match status" value="1"/>
</dbReference>
<gene>
    <name evidence="5" type="primary">irc3</name>
    <name evidence="5" type="ORF">LPJ53_005676</name>
</gene>